<dbReference type="SUPFAM" id="SSF46689">
    <property type="entry name" value="Homeodomain-like"/>
    <property type="match status" value="1"/>
</dbReference>
<dbReference type="InterPro" id="IPR047264">
    <property type="entry name" value="Cupin_HpaA-like_N"/>
</dbReference>
<evidence type="ECO:0000256" key="3">
    <source>
        <dbReference type="ARBA" id="ARBA00023163"/>
    </source>
</evidence>
<gene>
    <name evidence="5" type="ORF">CJU94_35030</name>
</gene>
<evidence type="ECO:0000256" key="2">
    <source>
        <dbReference type="ARBA" id="ARBA00023125"/>
    </source>
</evidence>
<dbReference type="PRINTS" id="PR00032">
    <property type="entry name" value="HTHARAC"/>
</dbReference>
<dbReference type="InterPro" id="IPR020449">
    <property type="entry name" value="Tscrpt_reg_AraC-type_HTH"/>
</dbReference>
<dbReference type="InterPro" id="IPR011051">
    <property type="entry name" value="RmlC_Cupin_sf"/>
</dbReference>
<accession>A0A248VWM3</accession>
<dbReference type="InterPro" id="IPR009057">
    <property type="entry name" value="Homeodomain-like_sf"/>
</dbReference>
<dbReference type="RefSeq" id="WP_095423226.1">
    <property type="nucleotide sequence ID" value="NZ_CP022991.1"/>
</dbReference>
<dbReference type="GO" id="GO:0003700">
    <property type="term" value="F:DNA-binding transcription factor activity"/>
    <property type="evidence" value="ECO:0007669"/>
    <property type="project" value="InterPro"/>
</dbReference>
<dbReference type="OrthoDB" id="9803764at2"/>
<keyword evidence="6" id="KW-1185">Reference proteome</keyword>
<evidence type="ECO:0000259" key="4">
    <source>
        <dbReference type="PROSITE" id="PS01124"/>
    </source>
</evidence>
<dbReference type="EMBL" id="CP022991">
    <property type="protein sequence ID" value="ASW03398.1"/>
    <property type="molecule type" value="Genomic_DNA"/>
</dbReference>
<dbReference type="CDD" id="cd06999">
    <property type="entry name" value="cupin_HpaA-like_N"/>
    <property type="match status" value="1"/>
</dbReference>
<reference evidence="5 6" key="1">
    <citation type="submission" date="2017-08" db="EMBL/GenBank/DDBJ databases">
        <title>Identification and genetic characteristics of simultaneous BTEX- and naphthalene-degrading Paraburkholderia sp. BN5 isolated from petroleum-contaminated soil.</title>
        <authorList>
            <person name="Lee Y."/>
            <person name="Jeon C.O."/>
        </authorList>
    </citation>
    <scope>NUCLEOTIDE SEQUENCE [LARGE SCALE GENOMIC DNA]</scope>
    <source>
        <strain evidence="5 6">BN5</strain>
        <plasmid evidence="5 6">pBN1</plasmid>
    </source>
</reference>
<protein>
    <submittedName>
        <fullName evidence="5">AraC family transcriptional regulator</fullName>
    </submittedName>
</protein>
<geneLocation type="plasmid" evidence="5 6">
    <name>pBN1</name>
</geneLocation>
<dbReference type="SMART" id="SM00342">
    <property type="entry name" value="HTH_ARAC"/>
    <property type="match status" value="1"/>
</dbReference>
<dbReference type="PANTHER" id="PTHR43280:SF32">
    <property type="entry name" value="TRANSCRIPTIONAL REGULATORY PROTEIN"/>
    <property type="match status" value="1"/>
</dbReference>
<keyword evidence="3" id="KW-0804">Transcription</keyword>
<keyword evidence="5" id="KW-0614">Plasmid</keyword>
<name>A0A248VWM3_9BURK</name>
<dbReference type="InterPro" id="IPR018060">
    <property type="entry name" value="HTH_AraC"/>
</dbReference>
<sequence>MLRKIPNYNLYGESARPPWYDAFNFEWIAERSAPNDWHIDAHRHDALLQFLYIRGGGSSGDVLIENTRIPIEPPCVIMLPAQTVHGFSFAPDVDGLVLTAAQRSLETLAAMVAPPLVPLLQRAGVARVNVQTHDSVLMPLVELLEKEYRAADRGHMAAGLPLLIALFVHVERLCEGALVTRSTAAANVSATERRARQIRRFRELVVAHFREHRPVDFYAQELGMTVTQLGRVCREEISSSPLTVINEHLVREAQRDLVYSHMSVKQIAHDLGFTDVAYFSRYFRKQTGVTPTQFQKEAIKALAIDRRPAQ</sequence>
<keyword evidence="1" id="KW-0805">Transcription regulation</keyword>
<dbReference type="PROSITE" id="PS01124">
    <property type="entry name" value="HTH_ARAC_FAMILY_2"/>
    <property type="match status" value="1"/>
</dbReference>
<dbReference type="PANTHER" id="PTHR43280">
    <property type="entry name" value="ARAC-FAMILY TRANSCRIPTIONAL REGULATOR"/>
    <property type="match status" value="1"/>
</dbReference>
<evidence type="ECO:0000313" key="6">
    <source>
        <dbReference type="Proteomes" id="UP000215158"/>
    </source>
</evidence>
<proteinExistence type="predicted"/>
<dbReference type="Pfam" id="PF12833">
    <property type="entry name" value="HTH_18"/>
    <property type="match status" value="1"/>
</dbReference>
<evidence type="ECO:0000313" key="5">
    <source>
        <dbReference type="EMBL" id="ASW03398.1"/>
    </source>
</evidence>
<dbReference type="Proteomes" id="UP000215158">
    <property type="component" value="Plasmid pBN1"/>
</dbReference>
<dbReference type="KEGG" id="parb:CJU94_35030"/>
<feature type="domain" description="HTH araC/xylS-type" evidence="4">
    <location>
        <begin position="199"/>
        <end position="297"/>
    </location>
</feature>
<keyword evidence="2" id="KW-0238">DNA-binding</keyword>
<dbReference type="Gene3D" id="1.10.10.60">
    <property type="entry name" value="Homeodomain-like"/>
    <property type="match status" value="1"/>
</dbReference>
<dbReference type="SUPFAM" id="SSF51182">
    <property type="entry name" value="RmlC-like cupins"/>
    <property type="match status" value="1"/>
</dbReference>
<dbReference type="AlphaFoldDB" id="A0A248VWM3"/>
<dbReference type="GO" id="GO:0043565">
    <property type="term" value="F:sequence-specific DNA binding"/>
    <property type="evidence" value="ECO:0007669"/>
    <property type="project" value="InterPro"/>
</dbReference>
<organism evidence="5 6">
    <name type="scientific">Paraburkholderia aromaticivorans</name>
    <dbReference type="NCBI Taxonomy" id="2026199"/>
    <lineage>
        <taxon>Bacteria</taxon>
        <taxon>Pseudomonadati</taxon>
        <taxon>Pseudomonadota</taxon>
        <taxon>Betaproteobacteria</taxon>
        <taxon>Burkholderiales</taxon>
        <taxon>Burkholderiaceae</taxon>
        <taxon>Paraburkholderia</taxon>
    </lineage>
</organism>
<evidence type="ECO:0000256" key="1">
    <source>
        <dbReference type="ARBA" id="ARBA00023015"/>
    </source>
</evidence>